<keyword evidence="1 4" id="KW-0732">Signal</keyword>
<dbReference type="AlphaFoldDB" id="A0A1I3IX65"/>
<feature type="compositionally biased region" description="Gly residues" evidence="3">
    <location>
        <begin position="449"/>
        <end position="464"/>
    </location>
</feature>
<evidence type="ECO:0000313" key="7">
    <source>
        <dbReference type="EMBL" id="SFI52514.1"/>
    </source>
</evidence>
<dbReference type="Pfam" id="PF02563">
    <property type="entry name" value="Poly_export"/>
    <property type="match status" value="1"/>
</dbReference>
<accession>A0A1I3IX65</accession>
<evidence type="ECO:0000313" key="8">
    <source>
        <dbReference type="Proteomes" id="UP000199377"/>
    </source>
</evidence>
<dbReference type="GO" id="GO:0015159">
    <property type="term" value="F:polysaccharide transmembrane transporter activity"/>
    <property type="evidence" value="ECO:0007669"/>
    <property type="project" value="InterPro"/>
</dbReference>
<protein>
    <submittedName>
        <fullName evidence="7">Polysaccharide export outer membrane protein</fullName>
    </submittedName>
</protein>
<evidence type="ECO:0000256" key="1">
    <source>
        <dbReference type="ARBA" id="ARBA00022729"/>
    </source>
</evidence>
<keyword evidence="2" id="KW-0175">Coiled coil</keyword>
<dbReference type="Gene3D" id="3.10.560.10">
    <property type="entry name" value="Outer membrane lipoprotein wza domain like"/>
    <property type="match status" value="1"/>
</dbReference>
<dbReference type="OrthoDB" id="197007at2"/>
<evidence type="ECO:0000256" key="4">
    <source>
        <dbReference type="SAM" id="SignalP"/>
    </source>
</evidence>
<dbReference type="InterPro" id="IPR049712">
    <property type="entry name" value="Poly_export"/>
</dbReference>
<feature type="domain" description="Polysaccharide export protein N-terminal" evidence="5">
    <location>
        <begin position="39"/>
        <end position="102"/>
    </location>
</feature>
<evidence type="ECO:0000259" key="6">
    <source>
        <dbReference type="Pfam" id="PF10531"/>
    </source>
</evidence>
<feature type="compositionally biased region" description="Low complexity" evidence="3">
    <location>
        <begin position="428"/>
        <end position="448"/>
    </location>
</feature>
<gene>
    <name evidence="7" type="ORF">SAMN05216258_107264</name>
</gene>
<organism evidence="7 8">
    <name type="scientific">Albimonas pacifica</name>
    <dbReference type="NCBI Taxonomy" id="1114924"/>
    <lineage>
        <taxon>Bacteria</taxon>
        <taxon>Pseudomonadati</taxon>
        <taxon>Pseudomonadota</taxon>
        <taxon>Alphaproteobacteria</taxon>
        <taxon>Rhodobacterales</taxon>
        <taxon>Paracoccaceae</taxon>
        <taxon>Albimonas</taxon>
    </lineage>
</organism>
<dbReference type="Proteomes" id="UP000199377">
    <property type="component" value="Unassembled WGS sequence"/>
</dbReference>
<feature type="chain" id="PRO_5011624224" evidence="4">
    <location>
        <begin position="40"/>
        <end position="498"/>
    </location>
</feature>
<dbReference type="RefSeq" id="WP_092861343.1">
    <property type="nucleotide sequence ID" value="NZ_FOQH01000007.1"/>
</dbReference>
<dbReference type="InterPro" id="IPR003715">
    <property type="entry name" value="Poly_export_N"/>
</dbReference>
<dbReference type="PANTHER" id="PTHR33619">
    <property type="entry name" value="POLYSACCHARIDE EXPORT PROTEIN GFCE-RELATED"/>
    <property type="match status" value="1"/>
</dbReference>
<feature type="signal peptide" evidence="4">
    <location>
        <begin position="1"/>
        <end position="39"/>
    </location>
</feature>
<dbReference type="InterPro" id="IPR019554">
    <property type="entry name" value="Soluble_ligand-bd"/>
</dbReference>
<proteinExistence type="predicted"/>
<evidence type="ECO:0000259" key="5">
    <source>
        <dbReference type="Pfam" id="PF02563"/>
    </source>
</evidence>
<reference evidence="7 8" key="1">
    <citation type="submission" date="2016-10" db="EMBL/GenBank/DDBJ databases">
        <authorList>
            <person name="de Groot N.N."/>
        </authorList>
    </citation>
    <scope>NUCLEOTIDE SEQUENCE [LARGE SCALE GENOMIC DNA]</scope>
    <source>
        <strain evidence="7 8">CGMCC 1.11030</strain>
    </source>
</reference>
<keyword evidence="8" id="KW-1185">Reference proteome</keyword>
<feature type="domain" description="Soluble ligand binding" evidence="6">
    <location>
        <begin position="134"/>
        <end position="169"/>
    </location>
</feature>
<dbReference type="PANTHER" id="PTHR33619:SF3">
    <property type="entry name" value="POLYSACCHARIDE EXPORT PROTEIN GFCE-RELATED"/>
    <property type="match status" value="1"/>
</dbReference>
<name>A0A1I3IX65_9RHOB</name>
<dbReference type="STRING" id="1114924.SAMN05216258_107264"/>
<dbReference type="Gene3D" id="3.30.1950.10">
    <property type="entry name" value="wza like domain"/>
    <property type="match status" value="1"/>
</dbReference>
<dbReference type="EMBL" id="FOQH01000007">
    <property type="protein sequence ID" value="SFI52514.1"/>
    <property type="molecule type" value="Genomic_DNA"/>
</dbReference>
<sequence>MSRPRPVPGRRARPAGPRAAAAGALAAALSLAAPGPAPAQEAPYRLQPGDVIAISVAGLPALDRRAEIQLDGAVPVPMIGETPAAGRTLAELREALRTALAGRLLPTWTPDGRERLQAVSREQVGVWVAEHRPVFVSGDVARPGALPFRPGMTARQALAAAGGLMRPAPQAGLALDPEALRIDHAAAWLALAAADARIWRLRRELAAAGAPEPAAEVFAPASPPPDAASAAALARAVETQRALFDERAGDAARERAHLAGALDQLDAQIAVLQEQVVVERRREEADAADLAVAQGHAEKGIYTQSRLADIRSAALISATRRLQTEAGLMALQRRRTEDARTLERLDVQRRLDTLDALAAAGVRREADRARHEATLARLRLAGLAPVPTEEGEPVLLVTPDRGGAETAVEPDRLLAPGDVVRVQRAASEAPLAAAPSFPAGAPGRDAPGGAVGRAGGGAGGGAGGPLAMAASPAAPRTLSAPGPRATPDGAGRPQAAAR</sequence>
<dbReference type="Pfam" id="PF10531">
    <property type="entry name" value="SLBB"/>
    <property type="match status" value="1"/>
</dbReference>
<evidence type="ECO:0000256" key="2">
    <source>
        <dbReference type="SAM" id="Coils"/>
    </source>
</evidence>
<evidence type="ECO:0000256" key="3">
    <source>
        <dbReference type="SAM" id="MobiDB-lite"/>
    </source>
</evidence>
<feature type="coiled-coil region" evidence="2">
    <location>
        <begin position="255"/>
        <end position="282"/>
    </location>
</feature>
<feature type="region of interest" description="Disordered" evidence="3">
    <location>
        <begin position="428"/>
        <end position="498"/>
    </location>
</feature>
<feature type="compositionally biased region" description="Low complexity" evidence="3">
    <location>
        <begin position="465"/>
        <end position="476"/>
    </location>
</feature>